<dbReference type="EMBL" id="DSUJ01000011">
    <property type="protein sequence ID" value="HFI92684.1"/>
    <property type="molecule type" value="Genomic_DNA"/>
</dbReference>
<dbReference type="InterPro" id="IPR039448">
    <property type="entry name" value="Beta_helix"/>
</dbReference>
<dbReference type="InterPro" id="IPR011050">
    <property type="entry name" value="Pectin_lyase_fold/virulence"/>
</dbReference>
<dbReference type="Gene3D" id="2.60.40.10">
    <property type="entry name" value="Immunoglobulins"/>
    <property type="match status" value="1"/>
</dbReference>
<organism evidence="3">
    <name type="scientific">Ignavibacterium album</name>
    <dbReference type="NCBI Taxonomy" id="591197"/>
    <lineage>
        <taxon>Bacteria</taxon>
        <taxon>Pseudomonadati</taxon>
        <taxon>Ignavibacteriota</taxon>
        <taxon>Ignavibacteria</taxon>
        <taxon>Ignavibacteriales</taxon>
        <taxon>Ignavibacteriaceae</taxon>
        <taxon>Ignavibacterium</taxon>
    </lineage>
</organism>
<comment type="caution">
    <text evidence="3">The sequence shown here is derived from an EMBL/GenBank/DDBJ whole genome shotgun (WGS) entry which is preliminary data.</text>
</comment>
<sequence length="605" mass="66949">MKNLYLVFLVFTSNIFAQYITPGTGVIWNLDSLVQYSSGAVTGSFPTYQINNNVIVATNDELNIQPGSVITFTTASAGIEVNGIFKAIGTQTDSVVFTSSVEDSTGYYVGFRFNANPNSNQSQIKFARIYYADYGFRCIDANPTLGNSYLYKCGRGVQLSGSNATIKDNVIERSYEYGITMTLGSSPLVEGNHLIKNNTKATSAMNQISIGLQGNNSPIIRNNIIEGGESIPTGGISLWVSGSTSFSNAIIEGNQIFNNSFGITLYSTSNGVINAIVRDNLIYNNNINPNALVSGSGININGSPANQPLIKRNIIYGNWWGITIQNGSTVQAGPQPNIGNIENADTTDDGMNIIYGNVQSINVYDLYNNCTNDIYAQNNDWGVYDSLLIEEHIFHKADNPLHGLVKFVPFSLQIPIELVSFDAVVSDGSVFLSWSTATETNNRGFEIERSQKSKAKDQNYWENIGFVDGMGTTTELQNYSFVDRNLVAGNYMYRLKQIDFDGTFKYSNIIEVEITTPIEFVLEQNYPNPFNPGTRISWHSPISSWLTIKLYDVMGREVETLVNGYYEAGFHSTLYIVNSTLPSGVYFYRLQADNINLTRKMVLLR</sequence>
<feature type="domain" description="Right handed beta helix" evidence="1">
    <location>
        <begin position="122"/>
        <end position="281"/>
    </location>
</feature>
<dbReference type="InterPro" id="IPR026444">
    <property type="entry name" value="Secre_tail"/>
</dbReference>
<feature type="domain" description="Secretion system C-terminal sorting" evidence="2">
    <location>
        <begin position="526"/>
        <end position="602"/>
    </location>
</feature>
<dbReference type="InterPro" id="IPR013783">
    <property type="entry name" value="Ig-like_fold"/>
</dbReference>
<dbReference type="InterPro" id="IPR012334">
    <property type="entry name" value="Pectin_lyas_fold"/>
</dbReference>
<dbReference type="SUPFAM" id="SSF51126">
    <property type="entry name" value="Pectin lyase-like"/>
    <property type="match status" value="1"/>
</dbReference>
<gene>
    <name evidence="3" type="ORF">ENS31_14285</name>
</gene>
<dbReference type="Pfam" id="PF18962">
    <property type="entry name" value="Por_Secre_tail"/>
    <property type="match status" value="1"/>
</dbReference>
<dbReference type="SMART" id="SM00710">
    <property type="entry name" value="PbH1"/>
    <property type="match status" value="5"/>
</dbReference>
<evidence type="ECO:0000259" key="2">
    <source>
        <dbReference type="Pfam" id="PF18962"/>
    </source>
</evidence>
<accession>A0A7V2ZME9</accession>
<dbReference type="InterPro" id="IPR006626">
    <property type="entry name" value="PbH1"/>
</dbReference>
<reference evidence="3" key="1">
    <citation type="journal article" date="2020" name="mSystems">
        <title>Genome- and Community-Level Interaction Insights into Carbon Utilization and Element Cycling Functions of Hydrothermarchaeota in Hydrothermal Sediment.</title>
        <authorList>
            <person name="Zhou Z."/>
            <person name="Liu Y."/>
            <person name="Xu W."/>
            <person name="Pan J."/>
            <person name="Luo Z.H."/>
            <person name="Li M."/>
        </authorList>
    </citation>
    <scope>NUCLEOTIDE SEQUENCE [LARGE SCALE GENOMIC DNA]</scope>
    <source>
        <strain evidence="3">SpSt-479</strain>
    </source>
</reference>
<dbReference type="SUPFAM" id="SSF49265">
    <property type="entry name" value="Fibronectin type III"/>
    <property type="match status" value="1"/>
</dbReference>
<dbReference type="Pfam" id="PF13229">
    <property type="entry name" value="Beta_helix"/>
    <property type="match status" value="1"/>
</dbReference>
<protein>
    <submittedName>
        <fullName evidence="3">T9SS type A sorting domain-containing protein</fullName>
    </submittedName>
</protein>
<dbReference type="InterPro" id="IPR036116">
    <property type="entry name" value="FN3_sf"/>
</dbReference>
<proteinExistence type="predicted"/>
<dbReference type="AlphaFoldDB" id="A0A7V2ZME9"/>
<name>A0A7V2ZME9_9BACT</name>
<evidence type="ECO:0000313" key="3">
    <source>
        <dbReference type="EMBL" id="HFI92684.1"/>
    </source>
</evidence>
<dbReference type="NCBIfam" id="TIGR04183">
    <property type="entry name" value="Por_Secre_tail"/>
    <property type="match status" value="1"/>
</dbReference>
<dbReference type="Gene3D" id="2.160.20.10">
    <property type="entry name" value="Single-stranded right-handed beta-helix, Pectin lyase-like"/>
    <property type="match status" value="1"/>
</dbReference>
<evidence type="ECO:0000259" key="1">
    <source>
        <dbReference type="Pfam" id="PF13229"/>
    </source>
</evidence>